<name>A0AAP0WYB4_LIQFO</name>
<dbReference type="EMBL" id="JBBPBK010000008">
    <property type="protein sequence ID" value="KAK9279893.1"/>
    <property type="molecule type" value="Genomic_DNA"/>
</dbReference>
<organism evidence="7 8">
    <name type="scientific">Liquidambar formosana</name>
    <name type="common">Formosan gum</name>
    <dbReference type="NCBI Taxonomy" id="63359"/>
    <lineage>
        <taxon>Eukaryota</taxon>
        <taxon>Viridiplantae</taxon>
        <taxon>Streptophyta</taxon>
        <taxon>Embryophyta</taxon>
        <taxon>Tracheophyta</taxon>
        <taxon>Spermatophyta</taxon>
        <taxon>Magnoliopsida</taxon>
        <taxon>eudicotyledons</taxon>
        <taxon>Gunneridae</taxon>
        <taxon>Pentapetalae</taxon>
        <taxon>Saxifragales</taxon>
        <taxon>Altingiaceae</taxon>
        <taxon>Liquidambar</taxon>
    </lineage>
</organism>
<gene>
    <name evidence="7" type="ORF">L1049_013576</name>
</gene>
<accession>A0AAP0WYB4</accession>
<proteinExistence type="predicted"/>
<keyword evidence="2 4" id="KW-0863">Zinc-finger</keyword>
<evidence type="ECO:0000256" key="1">
    <source>
        <dbReference type="ARBA" id="ARBA00022723"/>
    </source>
</evidence>
<reference evidence="7 8" key="1">
    <citation type="journal article" date="2024" name="Plant J.">
        <title>Genome sequences and population genomics reveal climatic adaptation and genomic divergence between two closely related sweetgum species.</title>
        <authorList>
            <person name="Xu W.Q."/>
            <person name="Ren C.Q."/>
            <person name="Zhang X.Y."/>
            <person name="Comes H.P."/>
            <person name="Liu X.H."/>
            <person name="Li Y.G."/>
            <person name="Kettle C.J."/>
            <person name="Jalonen R."/>
            <person name="Gaisberger H."/>
            <person name="Ma Y.Z."/>
            <person name="Qiu Y.X."/>
        </authorList>
    </citation>
    <scope>NUCLEOTIDE SEQUENCE [LARGE SCALE GENOMIC DNA]</scope>
    <source>
        <strain evidence="7">Hangzhou</strain>
    </source>
</reference>
<dbReference type="InterPro" id="IPR007527">
    <property type="entry name" value="Znf_SWIM"/>
</dbReference>
<dbReference type="Proteomes" id="UP001415857">
    <property type="component" value="Unassembled WGS sequence"/>
</dbReference>
<dbReference type="InterPro" id="IPR006564">
    <property type="entry name" value="Znf_PMZ"/>
</dbReference>
<dbReference type="Pfam" id="PF10551">
    <property type="entry name" value="MULE"/>
    <property type="match status" value="1"/>
</dbReference>
<keyword evidence="1" id="KW-0479">Metal-binding</keyword>
<sequence>MLDVSKHKLYRAKKRALLEIEGDHDLQFNKLWDYCNQIRTKNPGSVVQMKVESSHPNQPAHFMRLFISYHAMITRFLGGCRPFIGLDGCHLKGSVGGQMLSAVARDGNNGIFPVAIAVVEGETKETWTWFMTNLLQAIGGIEDHGCTFISDRQKGLVGTFDELLPGADHRYCVRHMYANFKGQYKERIFKDEIWMAATAYTVHEFEEHMENIRKLDQGAHNWLRAISASLWSRSHFSTRSKCEMLCNNPSESWNKYILKARDKPIITMLEMIRKMLMSRIQTKRQMMLRVEGLLCPKIHDKLEKLIEDSRTCIVTYAGEQMYEVDCFPRTYIVNLQRRTCLCRKWDVTGIPCIHAIASIFKFNMRPQNYVEPCYYIETYLRSYSNMIYPIPDSSQWEATGSNPIAPPPYRIQPGRPRKARRRAPDEPKKRSKVRRYGIGLRCSNCKQYGHNISTCNNPHVEVVERSRRGGRPPLNVGGMGASGRVRGRGRRHPGNDVGNDVGMGGSDSVAIGSTGRGRAMRRGAAGKGRSVGRGAIGRGITVGRGSSGRGSAMGRGSTGRGRAVGRGSTSRGRPVARGKGKTDGLSAEMGAAIWARVMAGDAPSNAMAADMGRGLGRSASQTQNVHTVKWFGSSSQRLCDGAPDADGCGGAIWLWCEGARERQMLCCARERDLAVVRGSAIWCGATELVLPVVRDLALVRRSAFCLWCAIWLWCDVGVRWLCDGGPRLAMGAMDDGRSLLRWVRWRIEDGRREYDCHVVVRSGGGLMEDGGWSMAEQWFDGGDQI</sequence>
<evidence type="ECO:0000256" key="2">
    <source>
        <dbReference type="ARBA" id="ARBA00022771"/>
    </source>
</evidence>
<evidence type="ECO:0000256" key="3">
    <source>
        <dbReference type="ARBA" id="ARBA00022833"/>
    </source>
</evidence>
<dbReference type="AlphaFoldDB" id="A0AAP0WYB4"/>
<dbReference type="InterPro" id="IPR018289">
    <property type="entry name" value="MULE_transposase_dom"/>
</dbReference>
<evidence type="ECO:0000259" key="6">
    <source>
        <dbReference type="PROSITE" id="PS50966"/>
    </source>
</evidence>
<dbReference type="SMART" id="SM00575">
    <property type="entry name" value="ZnF_PMZ"/>
    <property type="match status" value="1"/>
</dbReference>
<dbReference type="GO" id="GO:0008270">
    <property type="term" value="F:zinc ion binding"/>
    <property type="evidence" value="ECO:0007669"/>
    <property type="project" value="UniProtKB-KW"/>
</dbReference>
<feature type="region of interest" description="Disordered" evidence="5">
    <location>
        <begin position="399"/>
        <end position="433"/>
    </location>
</feature>
<keyword evidence="8" id="KW-1185">Reference proteome</keyword>
<evidence type="ECO:0000313" key="7">
    <source>
        <dbReference type="EMBL" id="KAK9279893.1"/>
    </source>
</evidence>
<feature type="domain" description="SWIM-type" evidence="6">
    <location>
        <begin position="331"/>
        <end position="363"/>
    </location>
</feature>
<comment type="caution">
    <text evidence="7">The sequence shown here is derived from an EMBL/GenBank/DDBJ whole genome shotgun (WGS) entry which is preliminary data.</text>
</comment>
<feature type="compositionally biased region" description="Gly residues" evidence="5">
    <location>
        <begin position="525"/>
        <end position="564"/>
    </location>
</feature>
<dbReference type="PANTHER" id="PTHR31973">
    <property type="entry name" value="POLYPROTEIN, PUTATIVE-RELATED"/>
    <property type="match status" value="1"/>
</dbReference>
<keyword evidence="3" id="KW-0862">Zinc</keyword>
<evidence type="ECO:0000313" key="8">
    <source>
        <dbReference type="Proteomes" id="UP001415857"/>
    </source>
</evidence>
<dbReference type="Pfam" id="PF04434">
    <property type="entry name" value="SWIM"/>
    <property type="match status" value="1"/>
</dbReference>
<dbReference type="PROSITE" id="PS50966">
    <property type="entry name" value="ZF_SWIM"/>
    <property type="match status" value="1"/>
</dbReference>
<feature type="region of interest" description="Disordered" evidence="5">
    <location>
        <begin position="465"/>
        <end position="583"/>
    </location>
</feature>
<evidence type="ECO:0000256" key="5">
    <source>
        <dbReference type="SAM" id="MobiDB-lite"/>
    </source>
</evidence>
<dbReference type="PANTHER" id="PTHR31973:SF187">
    <property type="entry name" value="MUTATOR TRANSPOSASE MUDRA PROTEIN"/>
    <property type="match status" value="1"/>
</dbReference>
<evidence type="ECO:0000256" key="4">
    <source>
        <dbReference type="PROSITE-ProRule" id="PRU00325"/>
    </source>
</evidence>
<protein>
    <recommendedName>
        <fullName evidence="6">SWIM-type domain-containing protein</fullName>
    </recommendedName>
</protein>